<protein>
    <submittedName>
        <fullName evidence="3">Unannotated protein</fullName>
    </submittedName>
</protein>
<evidence type="ECO:0000313" key="4">
    <source>
        <dbReference type="EMBL" id="CAB4866212.1"/>
    </source>
</evidence>
<gene>
    <name evidence="3" type="ORF">UFOPK2625_00398</name>
    <name evidence="4" type="ORF">UFOPK3425_00396</name>
</gene>
<dbReference type="CDD" id="cd08948">
    <property type="entry name" value="5beta-POR_like_SDR_a"/>
    <property type="match status" value="1"/>
</dbReference>
<dbReference type="InterPro" id="IPR001509">
    <property type="entry name" value="Epimerase_deHydtase"/>
</dbReference>
<feature type="transmembrane region" description="Helical" evidence="1">
    <location>
        <begin position="172"/>
        <end position="194"/>
    </location>
</feature>
<dbReference type="Pfam" id="PF01370">
    <property type="entry name" value="Epimerase"/>
    <property type="match status" value="1"/>
</dbReference>
<dbReference type="SUPFAM" id="SSF51735">
    <property type="entry name" value="NAD(P)-binding Rossmann-fold domains"/>
    <property type="match status" value="1"/>
</dbReference>
<evidence type="ECO:0000259" key="2">
    <source>
        <dbReference type="Pfam" id="PF01370"/>
    </source>
</evidence>
<keyword evidence="1" id="KW-0472">Membrane</keyword>
<dbReference type="EMBL" id="CAFBLV010000053">
    <property type="protein sequence ID" value="CAB4866212.1"/>
    <property type="molecule type" value="Genomic_DNA"/>
</dbReference>
<proteinExistence type="predicted"/>
<dbReference type="AlphaFoldDB" id="A0A6J6PGM1"/>
<keyword evidence="1" id="KW-1133">Transmembrane helix</keyword>
<dbReference type="EMBL" id="CAEZXZ010000040">
    <property type="protein sequence ID" value="CAB4698670.1"/>
    <property type="molecule type" value="Genomic_DNA"/>
</dbReference>
<dbReference type="PANTHER" id="PTHR32487">
    <property type="entry name" value="3-OXO-DELTA(4,5)-STEROID 5-BETA-REDUCTASE"/>
    <property type="match status" value="1"/>
</dbReference>
<evidence type="ECO:0000256" key="1">
    <source>
        <dbReference type="SAM" id="Phobius"/>
    </source>
</evidence>
<sequence>MQNTVVIAGATGVVGNAALDYYLEAGWNVIALSRRVPQTSSTRPFQHIAVDLRDKTACQEALGGLRDVTQLIYAALFELPGLVAGWSEKEQMTTNETMLRNTIESLENSKLSHVVLLQGTKAYGVHVRPLRIPAKEKQPRVVHENFYWLQEDYLVNAAQRYGFSYTIFRPQFIFGGVVGAAMNLVPVIAIYGALRRAEGKPFSYPGGRSFVAEASDPRQLAQAMMWSLESEAARNETFNITNGDVFEWRDVWPAIGNFLGLEMGPDEKMSLAQYLPAKASDWAEIVAANGLQNMPLSSYLGESHHYADYAFAYEADDRGSDHGSAPAFLSAIKLREAGFTPVYDTEDSLGYWINVLRERKLLPN</sequence>
<keyword evidence="1" id="KW-0812">Transmembrane</keyword>
<feature type="domain" description="NAD-dependent epimerase/dehydratase" evidence="2">
    <location>
        <begin position="5"/>
        <end position="240"/>
    </location>
</feature>
<dbReference type="InterPro" id="IPR036291">
    <property type="entry name" value="NAD(P)-bd_dom_sf"/>
</dbReference>
<dbReference type="Gene3D" id="3.40.50.720">
    <property type="entry name" value="NAD(P)-binding Rossmann-like Domain"/>
    <property type="match status" value="1"/>
</dbReference>
<name>A0A6J6PGM1_9ZZZZ</name>
<reference evidence="3" key="1">
    <citation type="submission" date="2020-05" db="EMBL/GenBank/DDBJ databases">
        <authorList>
            <person name="Chiriac C."/>
            <person name="Salcher M."/>
            <person name="Ghai R."/>
            <person name="Kavagutti S V."/>
        </authorList>
    </citation>
    <scope>NUCLEOTIDE SEQUENCE</scope>
</reference>
<dbReference type="PANTHER" id="PTHR32487:SF0">
    <property type="entry name" value="3-OXO-DELTA(4,5)-STEROID 5-BETA-REDUCTASE"/>
    <property type="match status" value="1"/>
</dbReference>
<accession>A0A6J6PGM1</accession>
<organism evidence="3">
    <name type="scientific">freshwater metagenome</name>
    <dbReference type="NCBI Taxonomy" id="449393"/>
    <lineage>
        <taxon>unclassified sequences</taxon>
        <taxon>metagenomes</taxon>
        <taxon>ecological metagenomes</taxon>
    </lineage>
</organism>
<evidence type="ECO:0000313" key="3">
    <source>
        <dbReference type="EMBL" id="CAB4698670.1"/>
    </source>
</evidence>
<dbReference type="InterPro" id="IPR055222">
    <property type="entry name" value="PRISE-like_Rossmann-fold"/>
</dbReference>